<evidence type="ECO:0000313" key="7">
    <source>
        <dbReference type="EMBL" id="CAD8632395.1"/>
    </source>
</evidence>
<dbReference type="AlphaFoldDB" id="A0A7S0M610"/>
<gene>
    <name evidence="7" type="ORF">CCUR1050_LOCUS10076</name>
</gene>
<dbReference type="Gene3D" id="3.40.5.90">
    <property type="entry name" value="CDGSH iron-sulfur domain, mitoNEET-type"/>
    <property type="match status" value="1"/>
</dbReference>
<dbReference type="GO" id="GO:0005739">
    <property type="term" value="C:mitochondrion"/>
    <property type="evidence" value="ECO:0007669"/>
    <property type="project" value="TreeGrafter"/>
</dbReference>
<evidence type="ECO:0000256" key="2">
    <source>
        <dbReference type="ARBA" id="ARBA00022723"/>
    </source>
</evidence>
<dbReference type="PANTHER" id="PTHR46491">
    <property type="entry name" value="CDGSH IRON SULFUR DOMAIN PROTEIN HOMOLOG"/>
    <property type="match status" value="1"/>
</dbReference>
<dbReference type="SMART" id="SM00704">
    <property type="entry name" value="ZnF_CDGSH"/>
    <property type="match status" value="2"/>
</dbReference>
<accession>A0A7S0M610</accession>
<evidence type="ECO:0000259" key="6">
    <source>
        <dbReference type="SMART" id="SM00704"/>
    </source>
</evidence>
<name>A0A7S0M610_9CRYP</name>
<evidence type="ECO:0000256" key="4">
    <source>
        <dbReference type="ARBA" id="ARBA00023014"/>
    </source>
</evidence>
<dbReference type="EMBL" id="HBEZ01018274">
    <property type="protein sequence ID" value="CAD8632395.1"/>
    <property type="molecule type" value="Transcribed_RNA"/>
</dbReference>
<sequence>MCASKFPIWPKVKAGETYYFCTCGRSTNQPWCDGKHAGTSFQPMAWKAEKDGAPKICQCKSTRTPPFCDNTHMKLLCSCCSGVSVKKGGLYEKIK</sequence>
<keyword evidence="1" id="KW-0001">2Fe-2S</keyword>
<dbReference type="InterPro" id="IPR052950">
    <property type="entry name" value="CISD"/>
</dbReference>
<dbReference type="InterPro" id="IPR042216">
    <property type="entry name" value="MitoNEET_CISD"/>
</dbReference>
<comment type="cofactor">
    <cofactor evidence="5">
        <name>[2Fe-2S] cluster</name>
        <dbReference type="ChEBI" id="CHEBI:190135"/>
    </cofactor>
</comment>
<evidence type="ECO:0000256" key="5">
    <source>
        <dbReference type="ARBA" id="ARBA00034078"/>
    </source>
</evidence>
<dbReference type="InterPro" id="IPR018967">
    <property type="entry name" value="FeS-contain_CDGSH-typ"/>
</dbReference>
<keyword evidence="3" id="KW-0408">Iron</keyword>
<dbReference type="GO" id="GO:0051537">
    <property type="term" value="F:2 iron, 2 sulfur cluster binding"/>
    <property type="evidence" value="ECO:0007669"/>
    <property type="project" value="UniProtKB-KW"/>
</dbReference>
<feature type="domain" description="Iron-binding zinc finger CDGSH type" evidence="6">
    <location>
        <begin position="43"/>
        <end position="78"/>
    </location>
</feature>
<reference evidence="7" key="1">
    <citation type="submission" date="2021-01" db="EMBL/GenBank/DDBJ databases">
        <authorList>
            <person name="Corre E."/>
            <person name="Pelletier E."/>
            <person name="Niang G."/>
            <person name="Scheremetjew M."/>
            <person name="Finn R."/>
            <person name="Kale V."/>
            <person name="Holt S."/>
            <person name="Cochrane G."/>
            <person name="Meng A."/>
            <person name="Brown T."/>
            <person name="Cohen L."/>
        </authorList>
    </citation>
    <scope>NUCLEOTIDE SEQUENCE</scope>
    <source>
        <strain evidence="7">CCAP979/52</strain>
    </source>
</reference>
<dbReference type="PANTHER" id="PTHR46491:SF3">
    <property type="entry name" value="CDGSH IRON-SULFUR DOMAIN-CONTAINING PROTEIN 3, MITOCHONDRIAL"/>
    <property type="match status" value="1"/>
</dbReference>
<evidence type="ECO:0000256" key="1">
    <source>
        <dbReference type="ARBA" id="ARBA00022714"/>
    </source>
</evidence>
<organism evidence="7">
    <name type="scientific">Cryptomonas curvata</name>
    <dbReference type="NCBI Taxonomy" id="233186"/>
    <lineage>
        <taxon>Eukaryota</taxon>
        <taxon>Cryptophyceae</taxon>
        <taxon>Cryptomonadales</taxon>
        <taxon>Cryptomonadaceae</taxon>
        <taxon>Cryptomonas</taxon>
    </lineage>
</organism>
<keyword evidence="4" id="KW-0411">Iron-sulfur</keyword>
<keyword evidence="2" id="KW-0479">Metal-binding</keyword>
<protein>
    <recommendedName>
        <fullName evidence="6">Iron-binding zinc finger CDGSH type domain-containing protein</fullName>
    </recommendedName>
</protein>
<dbReference type="Pfam" id="PF09360">
    <property type="entry name" value="zf-CDGSH"/>
    <property type="match status" value="1"/>
</dbReference>
<dbReference type="GO" id="GO:0046872">
    <property type="term" value="F:metal ion binding"/>
    <property type="evidence" value="ECO:0007669"/>
    <property type="project" value="UniProtKB-KW"/>
</dbReference>
<evidence type="ECO:0000256" key="3">
    <source>
        <dbReference type="ARBA" id="ARBA00023004"/>
    </source>
</evidence>
<proteinExistence type="predicted"/>
<feature type="domain" description="Iron-binding zinc finger CDGSH type" evidence="6">
    <location>
        <begin position="5"/>
        <end position="42"/>
    </location>
</feature>